<dbReference type="EMBL" id="SDRB02013734">
    <property type="protein sequence ID" value="THF94282.1"/>
    <property type="molecule type" value="Genomic_DNA"/>
</dbReference>
<evidence type="ECO:0000256" key="7">
    <source>
        <dbReference type="ARBA" id="ARBA00023136"/>
    </source>
</evidence>
<sequence length="149" mass="16702">MHISHCLWLLVTCLALPLDHTVAGSRFFHSLSPLPAMLTANLKSAFFLDIAFIVITTYISISAANELPLNHGPSHLREEMPEQSSHAQEAFFWQSNQVMLKSCLELLDISQPNEGHNYNRGVRIGAFDLMLNSGVLGITSEFMEKMCRK</sequence>
<keyword evidence="3" id="KW-0762">Sugar transport</keyword>
<comment type="subcellular location">
    <subcellularLocation>
        <location evidence="1">Membrane</location>
        <topology evidence="1">Multi-pass membrane protein</topology>
    </subcellularLocation>
</comment>
<comment type="caution">
    <text evidence="10">The sequence shown here is derived from an EMBL/GenBank/DDBJ whole genome shotgun (WGS) entry which is preliminary data.</text>
</comment>
<dbReference type="AlphaFoldDB" id="A0A4S4CWM5"/>
<gene>
    <name evidence="10" type="ORF">TEA_023433</name>
</gene>
<evidence type="ECO:0000256" key="5">
    <source>
        <dbReference type="ARBA" id="ARBA00022847"/>
    </source>
</evidence>
<dbReference type="PANTHER" id="PTHR19432:SF90">
    <property type="entry name" value="SUCROSE TRANSPORT PROTEIN SUC4"/>
    <property type="match status" value="1"/>
</dbReference>
<feature type="signal peptide" evidence="9">
    <location>
        <begin position="1"/>
        <end position="23"/>
    </location>
</feature>
<dbReference type="GO" id="GO:0005773">
    <property type="term" value="C:vacuole"/>
    <property type="evidence" value="ECO:0007669"/>
    <property type="project" value="TreeGrafter"/>
</dbReference>
<evidence type="ECO:0000256" key="9">
    <source>
        <dbReference type="SAM" id="SignalP"/>
    </source>
</evidence>
<keyword evidence="9" id="KW-0732">Signal</keyword>
<dbReference type="Proteomes" id="UP000306102">
    <property type="component" value="Unassembled WGS sequence"/>
</dbReference>
<keyword evidence="5" id="KW-0769">Symport</keyword>
<evidence type="ECO:0000313" key="11">
    <source>
        <dbReference type="Proteomes" id="UP000306102"/>
    </source>
</evidence>
<dbReference type="PANTHER" id="PTHR19432">
    <property type="entry name" value="SUGAR TRANSPORTER"/>
    <property type="match status" value="1"/>
</dbReference>
<organism evidence="10 11">
    <name type="scientific">Camellia sinensis var. sinensis</name>
    <name type="common">China tea</name>
    <dbReference type="NCBI Taxonomy" id="542762"/>
    <lineage>
        <taxon>Eukaryota</taxon>
        <taxon>Viridiplantae</taxon>
        <taxon>Streptophyta</taxon>
        <taxon>Embryophyta</taxon>
        <taxon>Tracheophyta</taxon>
        <taxon>Spermatophyta</taxon>
        <taxon>Magnoliopsida</taxon>
        <taxon>eudicotyledons</taxon>
        <taxon>Gunneridae</taxon>
        <taxon>Pentapetalae</taxon>
        <taxon>asterids</taxon>
        <taxon>Ericales</taxon>
        <taxon>Theaceae</taxon>
        <taxon>Camellia</taxon>
    </lineage>
</organism>
<keyword evidence="4 8" id="KW-0812">Transmembrane</keyword>
<evidence type="ECO:0000256" key="4">
    <source>
        <dbReference type="ARBA" id="ARBA00022692"/>
    </source>
</evidence>
<keyword evidence="7 8" id="KW-0472">Membrane</keyword>
<keyword evidence="6 8" id="KW-1133">Transmembrane helix</keyword>
<protein>
    <submittedName>
        <fullName evidence="10">Uncharacterized protein</fullName>
    </submittedName>
</protein>
<evidence type="ECO:0000256" key="6">
    <source>
        <dbReference type="ARBA" id="ARBA00022989"/>
    </source>
</evidence>
<dbReference type="GO" id="GO:0005886">
    <property type="term" value="C:plasma membrane"/>
    <property type="evidence" value="ECO:0007669"/>
    <property type="project" value="TreeGrafter"/>
</dbReference>
<name>A0A4S4CWM5_CAMSN</name>
<keyword evidence="2" id="KW-0813">Transport</keyword>
<evidence type="ECO:0000256" key="1">
    <source>
        <dbReference type="ARBA" id="ARBA00004141"/>
    </source>
</evidence>
<evidence type="ECO:0000256" key="8">
    <source>
        <dbReference type="SAM" id="Phobius"/>
    </source>
</evidence>
<evidence type="ECO:0000256" key="3">
    <source>
        <dbReference type="ARBA" id="ARBA00022597"/>
    </source>
</evidence>
<feature type="transmembrane region" description="Helical" evidence="8">
    <location>
        <begin position="40"/>
        <end position="61"/>
    </location>
</feature>
<dbReference type="STRING" id="542762.A0A4S4CWM5"/>
<evidence type="ECO:0000256" key="2">
    <source>
        <dbReference type="ARBA" id="ARBA00022448"/>
    </source>
</evidence>
<evidence type="ECO:0000313" key="10">
    <source>
        <dbReference type="EMBL" id="THF94282.1"/>
    </source>
</evidence>
<keyword evidence="11" id="KW-1185">Reference proteome</keyword>
<accession>A0A4S4CWM5</accession>
<dbReference type="GO" id="GO:0008506">
    <property type="term" value="F:sucrose:proton symporter activity"/>
    <property type="evidence" value="ECO:0007669"/>
    <property type="project" value="TreeGrafter"/>
</dbReference>
<feature type="chain" id="PRO_5020724568" evidence="9">
    <location>
        <begin position="24"/>
        <end position="149"/>
    </location>
</feature>
<proteinExistence type="predicted"/>
<reference evidence="10 11" key="1">
    <citation type="journal article" date="2018" name="Proc. Natl. Acad. Sci. U.S.A.">
        <title>Draft genome sequence of Camellia sinensis var. sinensis provides insights into the evolution of the tea genome and tea quality.</title>
        <authorList>
            <person name="Wei C."/>
            <person name="Yang H."/>
            <person name="Wang S."/>
            <person name="Zhao J."/>
            <person name="Liu C."/>
            <person name="Gao L."/>
            <person name="Xia E."/>
            <person name="Lu Y."/>
            <person name="Tai Y."/>
            <person name="She G."/>
            <person name="Sun J."/>
            <person name="Cao H."/>
            <person name="Tong W."/>
            <person name="Gao Q."/>
            <person name="Li Y."/>
            <person name="Deng W."/>
            <person name="Jiang X."/>
            <person name="Wang W."/>
            <person name="Chen Q."/>
            <person name="Zhang S."/>
            <person name="Li H."/>
            <person name="Wu J."/>
            <person name="Wang P."/>
            <person name="Li P."/>
            <person name="Shi C."/>
            <person name="Zheng F."/>
            <person name="Jian J."/>
            <person name="Huang B."/>
            <person name="Shan D."/>
            <person name="Shi M."/>
            <person name="Fang C."/>
            <person name="Yue Y."/>
            <person name="Li F."/>
            <person name="Li D."/>
            <person name="Wei S."/>
            <person name="Han B."/>
            <person name="Jiang C."/>
            <person name="Yin Y."/>
            <person name="Xia T."/>
            <person name="Zhang Z."/>
            <person name="Bennetzen J.L."/>
            <person name="Zhao S."/>
            <person name="Wan X."/>
        </authorList>
    </citation>
    <scope>NUCLEOTIDE SEQUENCE [LARGE SCALE GENOMIC DNA]</scope>
    <source>
        <strain evidence="11">cv. Shuchazao</strain>
        <tissue evidence="10">Leaf</tissue>
    </source>
</reference>